<dbReference type="EMBL" id="GL883100">
    <property type="protein sequence ID" value="EGG08592.1"/>
    <property type="molecule type" value="Genomic_DNA"/>
</dbReference>
<feature type="transmembrane region" description="Helical" evidence="1">
    <location>
        <begin position="55"/>
        <end position="77"/>
    </location>
</feature>
<dbReference type="KEGG" id="mlr:MELLADRAFT_74531"/>
<protein>
    <submittedName>
        <fullName evidence="2">Uncharacterized protein</fullName>
    </submittedName>
</protein>
<evidence type="ECO:0000313" key="2">
    <source>
        <dbReference type="EMBL" id="EGG08592.1"/>
    </source>
</evidence>
<gene>
    <name evidence="2" type="ORF">MELLADRAFT_74531</name>
</gene>
<feature type="transmembrane region" description="Helical" evidence="1">
    <location>
        <begin position="97"/>
        <end position="115"/>
    </location>
</feature>
<feature type="transmembrane region" description="Helical" evidence="1">
    <location>
        <begin position="219"/>
        <end position="243"/>
    </location>
</feature>
<dbReference type="InParanoid" id="F4RGP1"/>
<feature type="transmembrane region" description="Helical" evidence="1">
    <location>
        <begin position="127"/>
        <end position="153"/>
    </location>
</feature>
<dbReference type="AlphaFoldDB" id="F4RGP1"/>
<keyword evidence="1" id="KW-1133">Transmembrane helix</keyword>
<evidence type="ECO:0000256" key="1">
    <source>
        <dbReference type="SAM" id="Phobius"/>
    </source>
</evidence>
<keyword evidence="1" id="KW-0812">Transmembrane</keyword>
<feature type="transmembrane region" description="Helical" evidence="1">
    <location>
        <begin position="28"/>
        <end position="48"/>
    </location>
</feature>
<feature type="transmembrane region" description="Helical" evidence="1">
    <location>
        <begin position="173"/>
        <end position="198"/>
    </location>
</feature>
<name>F4RGP1_MELLP</name>
<keyword evidence="1" id="KW-0472">Membrane</keyword>
<sequence length="338" mass="37855">MIAKYVIQGQAQAQCEAVVGVQPVSVSLLIFFSGIIFVQFGVFCIARADRVPRTVIISAVTITMIHIGQVFLEFWTLHQSTNQCISGEAYSFSLYESFQTFFTLSVTWAVQCHFSRLIGKLMGRPKWWICLAGSLCLSSLVGGIASSLQFMMLNPDNKAKKLAPLKLGSCLTGFYTLWLISNAVYDIIISWMLSTEVLRHRAEMKTDSIRSTLFRLMMLTLRTFTLSSILGLMSAAAIIALQFTPTTAFQSLNRLHTLVFVSNGFMNRIYLISFFSSIVPKPPTLYSDSCVASLNIINNSKENMINNINHDIHSNSNHEERTTSQAMTYTVDIRTTED</sequence>
<proteinExistence type="predicted"/>
<dbReference type="Proteomes" id="UP000001072">
    <property type="component" value="Unassembled WGS sequence"/>
</dbReference>
<accession>F4RGP1</accession>
<dbReference type="VEuPathDB" id="FungiDB:MELLADRAFT_74531"/>
<reference evidence="3" key="1">
    <citation type="journal article" date="2011" name="Proc. Natl. Acad. Sci. U.S.A.">
        <title>Obligate biotrophy features unraveled by the genomic analysis of rust fungi.</title>
        <authorList>
            <person name="Duplessis S."/>
            <person name="Cuomo C.A."/>
            <person name="Lin Y.-C."/>
            <person name="Aerts A."/>
            <person name="Tisserant E."/>
            <person name="Veneault-Fourrey C."/>
            <person name="Joly D.L."/>
            <person name="Hacquard S."/>
            <person name="Amselem J."/>
            <person name="Cantarel B.L."/>
            <person name="Chiu R."/>
            <person name="Coutinho P.M."/>
            <person name="Feau N."/>
            <person name="Field M."/>
            <person name="Frey P."/>
            <person name="Gelhaye E."/>
            <person name="Goldberg J."/>
            <person name="Grabherr M.G."/>
            <person name="Kodira C.D."/>
            <person name="Kohler A."/>
            <person name="Kuees U."/>
            <person name="Lindquist E.A."/>
            <person name="Lucas S.M."/>
            <person name="Mago R."/>
            <person name="Mauceli E."/>
            <person name="Morin E."/>
            <person name="Murat C."/>
            <person name="Pangilinan J.L."/>
            <person name="Park R."/>
            <person name="Pearson M."/>
            <person name="Quesneville H."/>
            <person name="Rouhier N."/>
            <person name="Sakthikumar S."/>
            <person name="Salamov A.A."/>
            <person name="Schmutz J."/>
            <person name="Selles B."/>
            <person name="Shapiro H."/>
            <person name="Tanguay P."/>
            <person name="Tuskan G.A."/>
            <person name="Henrissat B."/>
            <person name="Van de Peer Y."/>
            <person name="Rouze P."/>
            <person name="Ellis J.G."/>
            <person name="Dodds P.N."/>
            <person name="Schein J.E."/>
            <person name="Zhong S."/>
            <person name="Hamelin R.C."/>
            <person name="Grigoriev I.V."/>
            <person name="Szabo L.J."/>
            <person name="Martin F."/>
        </authorList>
    </citation>
    <scope>NUCLEOTIDE SEQUENCE [LARGE SCALE GENOMIC DNA]</scope>
    <source>
        <strain evidence="3">98AG31 / pathotype 3-4-7</strain>
    </source>
</reference>
<dbReference type="GeneID" id="18932570"/>
<organism evidence="3">
    <name type="scientific">Melampsora larici-populina (strain 98AG31 / pathotype 3-4-7)</name>
    <name type="common">Poplar leaf rust fungus</name>
    <dbReference type="NCBI Taxonomy" id="747676"/>
    <lineage>
        <taxon>Eukaryota</taxon>
        <taxon>Fungi</taxon>
        <taxon>Dikarya</taxon>
        <taxon>Basidiomycota</taxon>
        <taxon>Pucciniomycotina</taxon>
        <taxon>Pucciniomycetes</taxon>
        <taxon>Pucciniales</taxon>
        <taxon>Melampsoraceae</taxon>
        <taxon>Melampsora</taxon>
    </lineage>
</organism>
<dbReference type="RefSeq" id="XP_007408178.1">
    <property type="nucleotide sequence ID" value="XM_007408116.1"/>
</dbReference>
<keyword evidence="3" id="KW-1185">Reference proteome</keyword>
<dbReference type="OrthoDB" id="3183258at2759"/>
<evidence type="ECO:0000313" key="3">
    <source>
        <dbReference type="Proteomes" id="UP000001072"/>
    </source>
</evidence>
<dbReference type="HOGENOM" id="CLU_821544_0_0_1"/>